<keyword evidence="1" id="KW-0472">Membrane</keyword>
<evidence type="ECO:0008006" key="4">
    <source>
        <dbReference type="Google" id="ProtNLM"/>
    </source>
</evidence>
<dbReference type="OrthoDB" id="7863719at2"/>
<feature type="transmembrane region" description="Helical" evidence="1">
    <location>
        <begin position="65"/>
        <end position="91"/>
    </location>
</feature>
<dbReference type="AlphaFoldDB" id="A0A2S8SEQ0"/>
<organism evidence="2 3">
    <name type="scientific">Albidovulum denitrificans</name>
    <dbReference type="NCBI Taxonomy" id="404881"/>
    <lineage>
        <taxon>Bacteria</taxon>
        <taxon>Pseudomonadati</taxon>
        <taxon>Pseudomonadota</taxon>
        <taxon>Alphaproteobacteria</taxon>
        <taxon>Rhodobacterales</taxon>
        <taxon>Paracoccaceae</taxon>
        <taxon>Albidovulum</taxon>
    </lineage>
</organism>
<comment type="caution">
    <text evidence="2">The sequence shown here is derived from an EMBL/GenBank/DDBJ whole genome shotgun (WGS) entry which is preliminary data.</text>
</comment>
<name>A0A2S8SEQ0_9RHOB</name>
<dbReference type="RefSeq" id="WP_146111547.1">
    <property type="nucleotide sequence ID" value="NZ_PVEP01000001.1"/>
</dbReference>
<sequence>MADKDLGEHDLDLFFAAARDRAPEPSGALMARVLDAAEAEARPATRDLPTPAPVRRGMIASLMSAIGGWIGVGGLATAVGAGVWIGVAGLADPVTVTGDLFGPAPLTVELMPGADSFTVAGGTGW</sequence>
<evidence type="ECO:0000256" key="1">
    <source>
        <dbReference type="SAM" id="Phobius"/>
    </source>
</evidence>
<dbReference type="EMBL" id="PVEP01000001">
    <property type="protein sequence ID" value="PQV59219.1"/>
    <property type="molecule type" value="Genomic_DNA"/>
</dbReference>
<protein>
    <recommendedName>
        <fullName evidence="4">Dihydroorotate dehydrogenase</fullName>
    </recommendedName>
</protein>
<gene>
    <name evidence="2" type="ORF">LX70_01043</name>
</gene>
<reference evidence="2 3" key="1">
    <citation type="submission" date="2018-02" db="EMBL/GenBank/DDBJ databases">
        <title>Genomic Encyclopedia of Archaeal and Bacterial Type Strains, Phase II (KMG-II): from individual species to whole genera.</title>
        <authorList>
            <person name="Goeker M."/>
        </authorList>
    </citation>
    <scope>NUCLEOTIDE SEQUENCE [LARGE SCALE GENOMIC DNA]</scope>
    <source>
        <strain evidence="2 3">DSM 18921</strain>
    </source>
</reference>
<evidence type="ECO:0000313" key="3">
    <source>
        <dbReference type="Proteomes" id="UP000238338"/>
    </source>
</evidence>
<keyword evidence="1" id="KW-0812">Transmembrane</keyword>
<evidence type="ECO:0000313" key="2">
    <source>
        <dbReference type="EMBL" id="PQV59219.1"/>
    </source>
</evidence>
<proteinExistence type="predicted"/>
<dbReference type="Proteomes" id="UP000238338">
    <property type="component" value="Unassembled WGS sequence"/>
</dbReference>
<keyword evidence="3" id="KW-1185">Reference proteome</keyword>
<accession>A0A2S8SEQ0</accession>
<keyword evidence="1" id="KW-1133">Transmembrane helix</keyword>